<name>A0A2K2CSX6_BRADI</name>
<dbReference type="OrthoDB" id="695058at2759"/>
<protein>
    <submittedName>
        <fullName evidence="2 3">Uncharacterized protein</fullName>
    </submittedName>
</protein>
<dbReference type="EMBL" id="CM000883">
    <property type="protein sequence ID" value="PNT65131.1"/>
    <property type="molecule type" value="Genomic_DNA"/>
</dbReference>
<dbReference type="Gramene" id="PNT65131">
    <property type="protein sequence ID" value="PNT65131"/>
    <property type="gene ID" value="BRADI_4g37815v3"/>
</dbReference>
<proteinExistence type="predicted"/>
<dbReference type="InParanoid" id="A0A2K2CSX6"/>
<feature type="compositionally biased region" description="Polar residues" evidence="1">
    <location>
        <begin position="100"/>
        <end position="112"/>
    </location>
</feature>
<reference evidence="2 3" key="1">
    <citation type="journal article" date="2010" name="Nature">
        <title>Genome sequencing and analysis of the model grass Brachypodium distachyon.</title>
        <authorList>
            <consortium name="International Brachypodium Initiative"/>
        </authorList>
    </citation>
    <scope>NUCLEOTIDE SEQUENCE [LARGE SCALE GENOMIC DNA]</scope>
    <source>
        <strain evidence="2 3">Bd21</strain>
    </source>
</reference>
<gene>
    <name evidence="2" type="ORF">BRADI_4g37815v3</name>
</gene>
<dbReference type="AlphaFoldDB" id="A0A2K2CSX6"/>
<reference evidence="2" key="2">
    <citation type="submission" date="2017-06" db="EMBL/GenBank/DDBJ databases">
        <title>WGS assembly of Brachypodium distachyon.</title>
        <authorList>
            <consortium name="The International Brachypodium Initiative"/>
            <person name="Lucas S."/>
            <person name="Harmon-Smith M."/>
            <person name="Lail K."/>
            <person name="Tice H."/>
            <person name="Grimwood J."/>
            <person name="Bruce D."/>
            <person name="Barry K."/>
            <person name="Shu S."/>
            <person name="Lindquist E."/>
            <person name="Wang M."/>
            <person name="Pitluck S."/>
            <person name="Vogel J.P."/>
            <person name="Garvin D.F."/>
            <person name="Mockler T.C."/>
            <person name="Schmutz J."/>
            <person name="Rokhsar D."/>
            <person name="Bevan M.W."/>
        </authorList>
    </citation>
    <scope>NUCLEOTIDE SEQUENCE</scope>
    <source>
        <strain evidence="2">Bd21</strain>
    </source>
</reference>
<keyword evidence="4" id="KW-1185">Reference proteome</keyword>
<feature type="compositionally biased region" description="Low complexity" evidence="1">
    <location>
        <begin position="130"/>
        <end position="141"/>
    </location>
</feature>
<evidence type="ECO:0000313" key="4">
    <source>
        <dbReference type="Proteomes" id="UP000008810"/>
    </source>
</evidence>
<reference evidence="3" key="3">
    <citation type="submission" date="2018-08" db="UniProtKB">
        <authorList>
            <consortium name="EnsemblPlants"/>
        </authorList>
    </citation>
    <scope>IDENTIFICATION</scope>
    <source>
        <strain evidence="3">cv. Bd21</strain>
    </source>
</reference>
<evidence type="ECO:0000313" key="3">
    <source>
        <dbReference type="EnsemblPlants" id="PNT65131"/>
    </source>
</evidence>
<sequence>MPPPVNKCDRALFSASTTVQIGDGRKVKFWHDSWLDGLAPNVIAPTIFAITTRKNRSVHDDITEGAWVCALRGKISNAVQLDEFVSLWLRLQARRIRLNSSAPSMPNTQTLSGKPRPKTSANSSPGFLCRTRSSPSTISPSGAGRTLLDVPFALILMRPGHTFSFDAPLPGVG</sequence>
<accession>A0A2K2CSX6</accession>
<evidence type="ECO:0000313" key="2">
    <source>
        <dbReference type="EMBL" id="PNT65131.1"/>
    </source>
</evidence>
<dbReference type="Proteomes" id="UP000008810">
    <property type="component" value="Chromosome 4"/>
</dbReference>
<dbReference type="EnsemblPlants" id="PNT65131">
    <property type="protein sequence ID" value="PNT65131"/>
    <property type="gene ID" value="BRADI_4g37815v3"/>
</dbReference>
<feature type="region of interest" description="Disordered" evidence="1">
    <location>
        <begin position="100"/>
        <end position="142"/>
    </location>
</feature>
<organism evidence="2">
    <name type="scientific">Brachypodium distachyon</name>
    <name type="common">Purple false brome</name>
    <name type="synonym">Trachynia distachya</name>
    <dbReference type="NCBI Taxonomy" id="15368"/>
    <lineage>
        <taxon>Eukaryota</taxon>
        <taxon>Viridiplantae</taxon>
        <taxon>Streptophyta</taxon>
        <taxon>Embryophyta</taxon>
        <taxon>Tracheophyta</taxon>
        <taxon>Spermatophyta</taxon>
        <taxon>Magnoliopsida</taxon>
        <taxon>Liliopsida</taxon>
        <taxon>Poales</taxon>
        <taxon>Poaceae</taxon>
        <taxon>BOP clade</taxon>
        <taxon>Pooideae</taxon>
        <taxon>Stipodae</taxon>
        <taxon>Brachypodieae</taxon>
        <taxon>Brachypodium</taxon>
    </lineage>
</organism>
<evidence type="ECO:0000256" key="1">
    <source>
        <dbReference type="SAM" id="MobiDB-lite"/>
    </source>
</evidence>